<protein>
    <submittedName>
        <fullName evidence="2">Uncharacterized protein</fullName>
    </submittedName>
</protein>
<evidence type="ECO:0000313" key="2">
    <source>
        <dbReference type="EMBL" id="KAF9620351.1"/>
    </source>
</evidence>
<sequence>MDNLDKLRSELKLLEKERSDQASYMISLETELRQSEVELKSAKEESILLNHELDMLRSEILEAKSDIDEISGKEFAAQKAEGADQVAPSSPHVTSHLIDYSDTGHKLHGLKTNLEAAEFEIRELKSVAKTA</sequence>
<dbReference type="Proteomes" id="UP000631114">
    <property type="component" value="Unassembled WGS sequence"/>
</dbReference>
<keyword evidence="1" id="KW-0175">Coiled coil</keyword>
<name>A0A835ME21_9MAGN</name>
<organism evidence="2 3">
    <name type="scientific">Coptis chinensis</name>
    <dbReference type="NCBI Taxonomy" id="261450"/>
    <lineage>
        <taxon>Eukaryota</taxon>
        <taxon>Viridiplantae</taxon>
        <taxon>Streptophyta</taxon>
        <taxon>Embryophyta</taxon>
        <taxon>Tracheophyta</taxon>
        <taxon>Spermatophyta</taxon>
        <taxon>Magnoliopsida</taxon>
        <taxon>Ranunculales</taxon>
        <taxon>Ranunculaceae</taxon>
        <taxon>Coptidoideae</taxon>
        <taxon>Coptis</taxon>
    </lineage>
</organism>
<evidence type="ECO:0000313" key="3">
    <source>
        <dbReference type="Proteomes" id="UP000631114"/>
    </source>
</evidence>
<feature type="coiled-coil region" evidence="1">
    <location>
        <begin position="25"/>
        <end position="73"/>
    </location>
</feature>
<dbReference type="AlphaFoldDB" id="A0A835ME21"/>
<proteinExistence type="predicted"/>
<dbReference type="EMBL" id="JADFTS010000002">
    <property type="protein sequence ID" value="KAF9620351.1"/>
    <property type="molecule type" value="Genomic_DNA"/>
</dbReference>
<comment type="caution">
    <text evidence="2">The sequence shown here is derived from an EMBL/GenBank/DDBJ whole genome shotgun (WGS) entry which is preliminary data.</text>
</comment>
<reference evidence="2 3" key="1">
    <citation type="submission" date="2020-10" db="EMBL/GenBank/DDBJ databases">
        <title>The Coptis chinensis genome and diversification of protoberbering-type alkaloids.</title>
        <authorList>
            <person name="Wang B."/>
            <person name="Shu S."/>
            <person name="Song C."/>
            <person name="Liu Y."/>
        </authorList>
    </citation>
    <scope>NUCLEOTIDE SEQUENCE [LARGE SCALE GENOMIC DNA]</scope>
    <source>
        <strain evidence="2">HL-2020</strain>
        <tissue evidence="2">Leaf</tissue>
    </source>
</reference>
<gene>
    <name evidence="2" type="ORF">IFM89_011086</name>
</gene>
<keyword evidence="3" id="KW-1185">Reference proteome</keyword>
<evidence type="ECO:0000256" key="1">
    <source>
        <dbReference type="SAM" id="Coils"/>
    </source>
</evidence>
<accession>A0A835ME21</accession>
<dbReference type="OrthoDB" id="673185at2759"/>